<evidence type="ECO:0000256" key="1">
    <source>
        <dbReference type="ARBA" id="ARBA00004604"/>
    </source>
</evidence>
<dbReference type="GO" id="GO:0005730">
    <property type="term" value="C:nucleolus"/>
    <property type="evidence" value="ECO:0007669"/>
    <property type="project" value="UniProtKB-SubCell"/>
</dbReference>
<dbReference type="GeneID" id="28896492"/>
<dbReference type="OrthoDB" id="532500at2759"/>
<evidence type="ECO:0000313" key="7">
    <source>
        <dbReference type="EMBL" id="KZF19117.1"/>
    </source>
</evidence>
<evidence type="ECO:0000256" key="4">
    <source>
        <dbReference type="ARBA" id="ARBA00023163"/>
    </source>
</evidence>
<accession>A0A164ZHR2</accession>
<dbReference type="GO" id="GO:0000428">
    <property type="term" value="C:DNA-directed RNA polymerase complex"/>
    <property type="evidence" value="ECO:0007669"/>
    <property type="project" value="UniProtKB-KW"/>
</dbReference>
<organism evidence="7 8">
    <name type="scientific">Xylona heveae (strain CBS 132557 / TC161)</name>
    <dbReference type="NCBI Taxonomy" id="1328760"/>
    <lineage>
        <taxon>Eukaryota</taxon>
        <taxon>Fungi</taxon>
        <taxon>Dikarya</taxon>
        <taxon>Ascomycota</taxon>
        <taxon>Pezizomycotina</taxon>
        <taxon>Xylonomycetes</taxon>
        <taxon>Xylonales</taxon>
        <taxon>Xylonaceae</taxon>
        <taxon>Xylona</taxon>
    </lineage>
</organism>
<dbReference type="Pfam" id="PF06870">
    <property type="entry name" value="RNA_pol_I_A49"/>
    <property type="match status" value="1"/>
</dbReference>
<comment type="subcellular location">
    <subcellularLocation>
        <location evidence="1">Nucleus</location>
        <location evidence="1">Nucleolus</location>
    </subcellularLocation>
</comment>
<dbReference type="GO" id="GO:0003677">
    <property type="term" value="F:DNA binding"/>
    <property type="evidence" value="ECO:0007669"/>
    <property type="project" value="InterPro"/>
</dbReference>
<feature type="region of interest" description="Disordered" evidence="6">
    <location>
        <begin position="1"/>
        <end position="28"/>
    </location>
</feature>
<dbReference type="AlphaFoldDB" id="A0A164ZHR2"/>
<keyword evidence="8" id="KW-1185">Reference proteome</keyword>
<dbReference type="FunCoup" id="A0A164ZHR2">
    <property type="interactions" value="671"/>
</dbReference>
<dbReference type="RefSeq" id="XP_018184672.1">
    <property type="nucleotide sequence ID" value="XM_018331355.1"/>
</dbReference>
<evidence type="ECO:0000313" key="8">
    <source>
        <dbReference type="Proteomes" id="UP000076632"/>
    </source>
</evidence>
<evidence type="ECO:0000256" key="2">
    <source>
        <dbReference type="ARBA" id="ARBA00009430"/>
    </source>
</evidence>
<name>A0A164ZHR2_XYLHT</name>
<sequence>MSDPKADKKRKRASQDGSRPGKKVAIDLPAPTVKVSVVPETDEWSPVTAPTPGLSLPSNISFKPYRKARPAARGGHIQSSELLLHSSEHPKIDYTGREEGLGALDGLMKHYVGVYDPKTGELQVMETRNLVLRGTLRAEAQEVQRDNQKTKQALRNTLGMEFGTKKAKKAIASLTENAITASEDAKSTNSVADAVLDSMTESTQNMATREELQAAIDDAKPRPKANLDATTPAEVYPIDYLVGHDEMRTIAVKEWQDAVSANRNIETKSRFVSKRLNKVVASGDIPKIKALRYLLLLLDFHLSLKSGPKGVKKLPQKEEMRKFMGVQDSWIDGVRRRFAEGSQLNKWHMDNLYTHIAALSLIVDNFEVDTYDLKQDLKLEPKAISQYYHEIGCRIKNPTLTDRNKLKITKEEAQAHRIAVLRLPLDFPKTRIVPRRR</sequence>
<protein>
    <submittedName>
        <fullName evidence="7">RNA polymerase I associated factor, A49-like protein</fullName>
    </submittedName>
</protein>
<keyword evidence="4" id="KW-0804">Transcription</keyword>
<dbReference type="PANTHER" id="PTHR14440">
    <property type="entry name" value="DNA-DIRECTED RNA POLYMERASE I SUBUNIT RPA49"/>
    <property type="match status" value="1"/>
</dbReference>
<evidence type="ECO:0000256" key="6">
    <source>
        <dbReference type="SAM" id="MobiDB-lite"/>
    </source>
</evidence>
<dbReference type="InParanoid" id="A0A164ZHR2"/>
<dbReference type="EMBL" id="KV407467">
    <property type="protein sequence ID" value="KZF19117.1"/>
    <property type="molecule type" value="Genomic_DNA"/>
</dbReference>
<dbReference type="GO" id="GO:0006351">
    <property type="term" value="P:DNA-templated transcription"/>
    <property type="evidence" value="ECO:0007669"/>
    <property type="project" value="InterPro"/>
</dbReference>
<keyword evidence="5" id="KW-0539">Nucleus</keyword>
<comment type="similarity">
    <text evidence="2">Belongs to the eukaryotic RPA49/POLR1E RNA polymerase subunit family.</text>
</comment>
<gene>
    <name evidence="7" type="ORF">L228DRAFT_241796</name>
</gene>
<proteinExistence type="inferred from homology"/>
<dbReference type="OMA" id="LWNHYVA"/>
<dbReference type="InterPro" id="IPR009668">
    <property type="entry name" value="RNA_pol-assoc_fac_A49-like"/>
</dbReference>
<keyword evidence="3" id="KW-0240">DNA-directed RNA polymerase</keyword>
<dbReference type="Proteomes" id="UP000076632">
    <property type="component" value="Unassembled WGS sequence"/>
</dbReference>
<reference evidence="7 8" key="1">
    <citation type="journal article" date="2016" name="Fungal Biol.">
        <title>The genome of Xylona heveae provides a window into fungal endophytism.</title>
        <authorList>
            <person name="Gazis R."/>
            <person name="Kuo A."/>
            <person name="Riley R."/>
            <person name="LaButti K."/>
            <person name="Lipzen A."/>
            <person name="Lin J."/>
            <person name="Amirebrahimi M."/>
            <person name="Hesse C.N."/>
            <person name="Spatafora J.W."/>
            <person name="Henrissat B."/>
            <person name="Hainaut M."/>
            <person name="Grigoriev I.V."/>
            <person name="Hibbett D.S."/>
        </authorList>
    </citation>
    <scope>NUCLEOTIDE SEQUENCE [LARGE SCALE GENOMIC DNA]</scope>
    <source>
        <strain evidence="7 8">TC161</strain>
    </source>
</reference>
<dbReference type="STRING" id="1328760.A0A164ZHR2"/>
<evidence type="ECO:0000256" key="5">
    <source>
        <dbReference type="ARBA" id="ARBA00023242"/>
    </source>
</evidence>
<evidence type="ECO:0000256" key="3">
    <source>
        <dbReference type="ARBA" id="ARBA00022478"/>
    </source>
</evidence>